<dbReference type="AlphaFoldDB" id="A0A0A2WAA7"/>
<feature type="signal peptide" evidence="1">
    <location>
        <begin position="1"/>
        <end position="19"/>
    </location>
</feature>
<dbReference type="OrthoDB" id="4869264at2759"/>
<evidence type="ECO:0000256" key="1">
    <source>
        <dbReference type="SAM" id="SignalP"/>
    </source>
</evidence>
<sequence length="169" mass="16563">MRFFTFAALGVANAIGALALESLSGSVKDFPQCSYSAFKDALENERCDVKSIGAGTFDCLCKHVASIIVTMSSSEIDANCQANWGTALSGVCIQWGLASTTASDFPEATKALASELGAAADAGPTSAGSAASSGSTAGAASTSSSKGPAAVATPVMGLLGAAALAGILV</sequence>
<dbReference type="Proteomes" id="UP000030106">
    <property type="component" value="Unassembled WGS sequence"/>
</dbReference>
<accession>A0A0A2WAA7</accession>
<proteinExistence type="predicted"/>
<evidence type="ECO:0000313" key="3">
    <source>
        <dbReference type="Proteomes" id="UP000030106"/>
    </source>
</evidence>
<keyword evidence="1" id="KW-0732">Signal</keyword>
<reference evidence="2 3" key="1">
    <citation type="submission" date="2012-10" db="EMBL/GenBank/DDBJ databases">
        <title>Genome sequencing and analysis of entomopathogenic fungi Beauveria bassiana D1-5.</title>
        <authorList>
            <person name="Li Q."/>
            <person name="Wang L."/>
            <person name="Zhang Z."/>
            <person name="Wang Q."/>
            <person name="Ren J."/>
            <person name="Wang M."/>
            <person name="Xu W."/>
            <person name="Wang J."/>
            <person name="Lu Y."/>
            <person name="Du Q."/>
            <person name="Sun Z."/>
        </authorList>
    </citation>
    <scope>NUCLEOTIDE SEQUENCE [LARGE SCALE GENOMIC DNA]</scope>
    <source>
        <strain evidence="2 3">D1-5</strain>
    </source>
</reference>
<evidence type="ECO:0000313" key="2">
    <source>
        <dbReference type="EMBL" id="KGQ09919.1"/>
    </source>
</evidence>
<evidence type="ECO:0008006" key="4">
    <source>
        <dbReference type="Google" id="ProtNLM"/>
    </source>
</evidence>
<feature type="chain" id="PRO_5002007503" description="Extracellular membrane protein CFEM domain-containing protein" evidence="1">
    <location>
        <begin position="20"/>
        <end position="169"/>
    </location>
</feature>
<protein>
    <recommendedName>
        <fullName evidence="4">Extracellular membrane protein CFEM domain-containing protein</fullName>
    </recommendedName>
</protein>
<dbReference type="EMBL" id="ANFO01000386">
    <property type="protein sequence ID" value="KGQ09919.1"/>
    <property type="molecule type" value="Genomic_DNA"/>
</dbReference>
<dbReference type="HOGENOM" id="CLU_139290_0_0_1"/>
<gene>
    <name evidence="2" type="ORF">BBAD15_g4732</name>
</gene>
<comment type="caution">
    <text evidence="2">The sequence shown here is derived from an EMBL/GenBank/DDBJ whole genome shotgun (WGS) entry which is preliminary data.</text>
</comment>
<name>A0A0A2WAA7_BEABA</name>
<dbReference type="STRING" id="1245745.A0A0A2WAA7"/>
<organism evidence="2 3">
    <name type="scientific">Beauveria bassiana D1-5</name>
    <dbReference type="NCBI Taxonomy" id="1245745"/>
    <lineage>
        <taxon>Eukaryota</taxon>
        <taxon>Fungi</taxon>
        <taxon>Dikarya</taxon>
        <taxon>Ascomycota</taxon>
        <taxon>Pezizomycotina</taxon>
        <taxon>Sordariomycetes</taxon>
        <taxon>Hypocreomycetidae</taxon>
        <taxon>Hypocreales</taxon>
        <taxon>Cordycipitaceae</taxon>
        <taxon>Beauveria</taxon>
    </lineage>
</organism>